<organism evidence="2 3">
    <name type="scientific">Dactylosporangium matsuzakiense</name>
    <dbReference type="NCBI Taxonomy" id="53360"/>
    <lineage>
        <taxon>Bacteria</taxon>
        <taxon>Bacillati</taxon>
        <taxon>Actinomycetota</taxon>
        <taxon>Actinomycetes</taxon>
        <taxon>Micromonosporales</taxon>
        <taxon>Micromonosporaceae</taxon>
        <taxon>Dactylosporangium</taxon>
    </lineage>
</organism>
<dbReference type="InterPro" id="IPR017946">
    <property type="entry name" value="PLC-like_Pdiesterase_TIM-brl"/>
</dbReference>
<dbReference type="Pfam" id="PF03009">
    <property type="entry name" value="GDPD"/>
    <property type="match status" value="1"/>
</dbReference>
<dbReference type="AlphaFoldDB" id="A0A9W6KMJ1"/>
<dbReference type="RefSeq" id="WP_261962051.1">
    <property type="nucleotide sequence ID" value="NZ_BAAAXA010000001.1"/>
</dbReference>
<dbReference type="GO" id="GO:0008081">
    <property type="term" value="F:phosphoric diester hydrolase activity"/>
    <property type="evidence" value="ECO:0007669"/>
    <property type="project" value="InterPro"/>
</dbReference>
<evidence type="ECO:0000259" key="1">
    <source>
        <dbReference type="PROSITE" id="PS51704"/>
    </source>
</evidence>
<dbReference type="PANTHER" id="PTHR46211">
    <property type="entry name" value="GLYCEROPHOSPHORYL DIESTER PHOSPHODIESTERASE"/>
    <property type="match status" value="1"/>
</dbReference>
<dbReference type="Proteomes" id="UP001143480">
    <property type="component" value="Unassembled WGS sequence"/>
</dbReference>
<protein>
    <submittedName>
        <fullName evidence="2">Glycerophosphoryl diester phosphodiesterase</fullName>
    </submittedName>
</protein>
<dbReference type="GO" id="GO:0006629">
    <property type="term" value="P:lipid metabolic process"/>
    <property type="evidence" value="ECO:0007669"/>
    <property type="project" value="InterPro"/>
</dbReference>
<dbReference type="PANTHER" id="PTHR46211:SF13">
    <property type="entry name" value="GLYCEROPHOSPHODIESTER PHOSPHODIESTERASE 1-RELATED"/>
    <property type="match status" value="1"/>
</dbReference>
<proteinExistence type="predicted"/>
<accession>A0A9W6KMJ1</accession>
<comment type="caution">
    <text evidence="2">The sequence shown here is derived from an EMBL/GenBank/DDBJ whole genome shotgun (WGS) entry which is preliminary data.</text>
</comment>
<dbReference type="EMBL" id="BSFP01000036">
    <property type="protein sequence ID" value="GLL03630.1"/>
    <property type="molecule type" value="Genomic_DNA"/>
</dbReference>
<keyword evidence="3" id="KW-1185">Reference proteome</keyword>
<evidence type="ECO:0000313" key="3">
    <source>
        <dbReference type="Proteomes" id="UP001143480"/>
    </source>
</evidence>
<dbReference type="PROSITE" id="PS51704">
    <property type="entry name" value="GP_PDE"/>
    <property type="match status" value="1"/>
</dbReference>
<sequence length="282" mass="31584">MFPESSEPWSPLVFAHRGSSRRHAEHTLDAYLLAIEEGADGLECDVRLTRDGHLVCLHDSRIDRTSDGRGRVSTQTLAELDRFDFASWRTDVSESAPWRTDVSDEGLLSDRRGRVLTLDQLLGVATDAGRPMRVLIETKHPVRFGGAVESAVLQLLRRYGLDRPDPERPLQVTVMSFSANAVKRVHQLAPHLPTVMLIDVWSVPSRIGRLPPGSTIGGPGVQLLRAAPELVERLHRRGHPVYVWTVNEPDEVDLVAKLRVDGIISDRPAYVIERLREMGHRT</sequence>
<dbReference type="Gene3D" id="3.20.20.190">
    <property type="entry name" value="Phosphatidylinositol (PI) phosphodiesterase"/>
    <property type="match status" value="1"/>
</dbReference>
<gene>
    <name evidence="2" type="ORF">GCM10017581_053760</name>
</gene>
<dbReference type="InterPro" id="IPR030395">
    <property type="entry name" value="GP_PDE_dom"/>
</dbReference>
<reference evidence="2" key="1">
    <citation type="journal article" date="2014" name="Int. J. Syst. Evol. Microbiol.">
        <title>Complete genome sequence of Corynebacterium casei LMG S-19264T (=DSM 44701T), isolated from a smear-ripened cheese.</title>
        <authorList>
            <consortium name="US DOE Joint Genome Institute (JGI-PGF)"/>
            <person name="Walter F."/>
            <person name="Albersmeier A."/>
            <person name="Kalinowski J."/>
            <person name="Ruckert C."/>
        </authorList>
    </citation>
    <scope>NUCLEOTIDE SEQUENCE</scope>
    <source>
        <strain evidence="2">VKM Ac-1321</strain>
    </source>
</reference>
<evidence type="ECO:0000313" key="2">
    <source>
        <dbReference type="EMBL" id="GLL03630.1"/>
    </source>
</evidence>
<feature type="domain" description="GP-PDE" evidence="1">
    <location>
        <begin position="11"/>
        <end position="275"/>
    </location>
</feature>
<dbReference type="SUPFAM" id="SSF51695">
    <property type="entry name" value="PLC-like phosphodiesterases"/>
    <property type="match status" value="1"/>
</dbReference>
<reference evidence="2" key="2">
    <citation type="submission" date="2023-01" db="EMBL/GenBank/DDBJ databases">
        <authorList>
            <person name="Sun Q."/>
            <person name="Evtushenko L."/>
        </authorList>
    </citation>
    <scope>NUCLEOTIDE SEQUENCE</scope>
    <source>
        <strain evidence="2">VKM Ac-1321</strain>
    </source>
</reference>
<name>A0A9W6KMJ1_9ACTN</name>